<dbReference type="AlphaFoldDB" id="A0A2W5BWL9"/>
<reference evidence="1 2" key="1">
    <citation type="submission" date="2017-08" db="EMBL/GenBank/DDBJ databases">
        <title>Infants hospitalized years apart are colonized by the same room-sourced microbial strains.</title>
        <authorList>
            <person name="Brooks B."/>
            <person name="Olm M.R."/>
            <person name="Firek B.A."/>
            <person name="Baker R."/>
            <person name="Thomas B.C."/>
            <person name="Morowitz M.J."/>
            <person name="Banfield J.F."/>
        </authorList>
    </citation>
    <scope>NUCLEOTIDE SEQUENCE [LARGE SCALE GENOMIC DNA]</scope>
    <source>
        <strain evidence="1">S2_018_000_R2_104</strain>
    </source>
</reference>
<evidence type="ECO:0000313" key="1">
    <source>
        <dbReference type="EMBL" id="PZO87475.1"/>
    </source>
</evidence>
<name>A0A2W5BWL9_9BACT</name>
<comment type="caution">
    <text evidence="1">The sequence shown here is derived from an EMBL/GenBank/DDBJ whole genome shotgun (WGS) entry which is preliminary data.</text>
</comment>
<organism evidence="1 2">
    <name type="scientific">Micavibrio aeruginosavorus</name>
    <dbReference type="NCBI Taxonomy" id="349221"/>
    <lineage>
        <taxon>Bacteria</taxon>
        <taxon>Pseudomonadati</taxon>
        <taxon>Bdellovibrionota</taxon>
        <taxon>Bdellovibrionia</taxon>
        <taxon>Bdellovibrionales</taxon>
        <taxon>Pseudobdellovibrionaceae</taxon>
        <taxon>Micavibrio</taxon>
    </lineage>
</organism>
<evidence type="ECO:0008006" key="3">
    <source>
        <dbReference type="Google" id="ProtNLM"/>
    </source>
</evidence>
<protein>
    <recommendedName>
        <fullName evidence="3">DUF1508 domain-containing protein</fullName>
    </recommendedName>
</protein>
<sequence>MQWQPEKMCSSAGDYDLLVERFKNGYQCEQKNDSWRWRVIHSGVVLSQGTSADIDSAQKMAESNVPQNQ</sequence>
<evidence type="ECO:0000313" key="2">
    <source>
        <dbReference type="Proteomes" id="UP000249557"/>
    </source>
</evidence>
<dbReference type="Proteomes" id="UP000249557">
    <property type="component" value="Unassembled WGS sequence"/>
</dbReference>
<gene>
    <name evidence="1" type="ORF">DI626_03920</name>
</gene>
<dbReference type="EMBL" id="QFNK01000056">
    <property type="protein sequence ID" value="PZO87475.1"/>
    <property type="molecule type" value="Genomic_DNA"/>
</dbReference>
<proteinExistence type="predicted"/>
<accession>A0A2W5BWL9</accession>